<dbReference type="GO" id="GO:0005524">
    <property type="term" value="F:ATP binding"/>
    <property type="evidence" value="ECO:0007669"/>
    <property type="project" value="UniProtKB-UniRule"/>
</dbReference>
<evidence type="ECO:0000256" key="3">
    <source>
        <dbReference type="ARBA" id="ARBA00022741"/>
    </source>
</evidence>
<dbReference type="SUPFAM" id="SSF56112">
    <property type="entry name" value="Protein kinase-like (PK-like)"/>
    <property type="match status" value="1"/>
</dbReference>
<keyword evidence="9" id="KW-1185">Reference proteome</keyword>
<dbReference type="PROSITE" id="PS00107">
    <property type="entry name" value="PROTEIN_KINASE_ATP"/>
    <property type="match status" value="1"/>
</dbReference>
<organism evidence="8 9">
    <name type="scientific">Mytilus coruscus</name>
    <name type="common">Sea mussel</name>
    <dbReference type="NCBI Taxonomy" id="42192"/>
    <lineage>
        <taxon>Eukaryota</taxon>
        <taxon>Metazoa</taxon>
        <taxon>Spiralia</taxon>
        <taxon>Lophotrochozoa</taxon>
        <taxon>Mollusca</taxon>
        <taxon>Bivalvia</taxon>
        <taxon>Autobranchia</taxon>
        <taxon>Pteriomorphia</taxon>
        <taxon>Mytilida</taxon>
        <taxon>Mytiloidea</taxon>
        <taxon>Mytilidae</taxon>
        <taxon>Mytilinae</taxon>
        <taxon>Mytilus</taxon>
    </lineage>
</organism>
<evidence type="ECO:0000256" key="1">
    <source>
        <dbReference type="ARBA" id="ARBA00022527"/>
    </source>
</evidence>
<dbReference type="PROSITE" id="PS00108">
    <property type="entry name" value="PROTEIN_KINASE_ST"/>
    <property type="match status" value="1"/>
</dbReference>
<dbReference type="EMBL" id="CACVKT020007645">
    <property type="protein sequence ID" value="CAC5409650.1"/>
    <property type="molecule type" value="Genomic_DNA"/>
</dbReference>
<sequence>MAKWDLSVTRLNNVLALKEKNGGWKPDKTNLNILETKGFIIGKTVGEGKYSKVKKAFCTRTKETVAIKIIRKSRLHPADCQKFIPRELEMLRTLQHPGLLDVMQLFECDRMFYITMEYAPNGDLTNFINKLGCLGEADSRRFFKQLLDIVAYLHESKICHRDIKCDNILLDRYFNVKLADFGFARTMPSNKLLETNCGSYVYTAPEVMDGNHYDGVAADIWSMGICLYSMLCGRLPYRDDDIDILRCCMSEKLQFFKYISKDGRDLIKQMLNIEPGKRPSIPSIYKYRWMCKPLKGTGDSSVSAMAMKAVTENHVEIDTSAEHGFNCDQHSNEVRLSRVKDILSAVAAVHGTGTSSVDLTKIPQIPVDSAASFTGVTGPAGRKLSEQLMTITEGSALDITPKQRPGVGGKKFSNAVKTLNKFKNAAKVITAMNRFRRGPLNSILKMPQEKALHIIAEKHIEDTEHDKKLLHSCLGGRVAKQCLQQKQEKYEIQMKPVREHIEKVKEETEKKDMLFSTVCHLIPDAAISDNK</sequence>
<evidence type="ECO:0000313" key="9">
    <source>
        <dbReference type="Proteomes" id="UP000507470"/>
    </source>
</evidence>
<keyword evidence="1" id="KW-0723">Serine/threonine-protein kinase</keyword>
<dbReference type="FunFam" id="1.10.510.10:FF:000571">
    <property type="entry name" value="Maternal embryonic leucine zipper kinase"/>
    <property type="match status" value="1"/>
</dbReference>
<gene>
    <name evidence="8" type="ORF">MCOR_42907</name>
</gene>
<dbReference type="Gene3D" id="1.10.510.10">
    <property type="entry name" value="Transferase(Phosphotransferase) domain 1"/>
    <property type="match status" value="1"/>
</dbReference>
<reference evidence="8 9" key="1">
    <citation type="submission" date="2020-06" db="EMBL/GenBank/DDBJ databases">
        <authorList>
            <person name="Li R."/>
            <person name="Bekaert M."/>
        </authorList>
    </citation>
    <scope>NUCLEOTIDE SEQUENCE [LARGE SCALE GENOMIC DNA]</scope>
    <source>
        <strain evidence="9">wild</strain>
    </source>
</reference>
<keyword evidence="4 8" id="KW-0418">Kinase</keyword>
<evidence type="ECO:0000256" key="2">
    <source>
        <dbReference type="ARBA" id="ARBA00022679"/>
    </source>
</evidence>
<feature type="domain" description="Protein kinase" evidence="7">
    <location>
        <begin position="39"/>
        <end position="290"/>
    </location>
</feature>
<dbReference type="InterPro" id="IPR017441">
    <property type="entry name" value="Protein_kinase_ATP_BS"/>
</dbReference>
<evidence type="ECO:0000256" key="5">
    <source>
        <dbReference type="ARBA" id="ARBA00022840"/>
    </source>
</evidence>
<dbReference type="InterPro" id="IPR011009">
    <property type="entry name" value="Kinase-like_dom_sf"/>
</dbReference>
<dbReference type="PANTHER" id="PTHR24346">
    <property type="entry name" value="MAP/MICROTUBULE AFFINITY-REGULATING KINASE"/>
    <property type="match status" value="1"/>
</dbReference>
<keyword evidence="2" id="KW-0808">Transferase</keyword>
<keyword evidence="5 6" id="KW-0067">ATP-binding</keyword>
<dbReference type="OrthoDB" id="541276at2759"/>
<feature type="binding site" evidence="6">
    <location>
        <position position="72"/>
    </location>
    <ligand>
        <name>ATP</name>
        <dbReference type="ChEBI" id="CHEBI:30616"/>
    </ligand>
</feature>
<proteinExistence type="predicted"/>
<name>A0A6J8DS34_MYTCO</name>
<dbReference type="Pfam" id="PF00069">
    <property type="entry name" value="Pkinase"/>
    <property type="match status" value="1"/>
</dbReference>
<accession>A0A6J8DS34</accession>
<dbReference type="InterPro" id="IPR008271">
    <property type="entry name" value="Ser/Thr_kinase_AS"/>
</dbReference>
<dbReference type="FunFam" id="3.30.200.20:FF:000042">
    <property type="entry name" value="Aurora kinase A"/>
    <property type="match status" value="1"/>
</dbReference>
<dbReference type="SMART" id="SM00220">
    <property type="entry name" value="S_TKc"/>
    <property type="match status" value="1"/>
</dbReference>
<evidence type="ECO:0000256" key="6">
    <source>
        <dbReference type="PROSITE-ProRule" id="PRU10141"/>
    </source>
</evidence>
<dbReference type="Proteomes" id="UP000507470">
    <property type="component" value="Unassembled WGS sequence"/>
</dbReference>
<dbReference type="InterPro" id="IPR000719">
    <property type="entry name" value="Prot_kinase_dom"/>
</dbReference>
<dbReference type="PROSITE" id="PS50011">
    <property type="entry name" value="PROTEIN_KINASE_DOM"/>
    <property type="match status" value="1"/>
</dbReference>
<evidence type="ECO:0000256" key="4">
    <source>
        <dbReference type="ARBA" id="ARBA00022777"/>
    </source>
</evidence>
<dbReference type="AlphaFoldDB" id="A0A6J8DS34"/>
<evidence type="ECO:0000313" key="8">
    <source>
        <dbReference type="EMBL" id="CAC5409650.1"/>
    </source>
</evidence>
<protein>
    <submittedName>
        <fullName evidence="8">Carbon catabolite-derepressing protein kinase,Probable serine/threonine-protein kinase SIK1B,Serine/threonine-protein kinase SIK2,Serine/threonine-protein kinase SIK1</fullName>
    </submittedName>
</protein>
<keyword evidence="3 6" id="KW-0547">Nucleotide-binding</keyword>
<dbReference type="GO" id="GO:0000226">
    <property type="term" value="P:microtubule cytoskeleton organization"/>
    <property type="evidence" value="ECO:0007669"/>
    <property type="project" value="TreeGrafter"/>
</dbReference>
<dbReference type="GO" id="GO:0050321">
    <property type="term" value="F:tau-protein kinase activity"/>
    <property type="evidence" value="ECO:0007669"/>
    <property type="project" value="TreeGrafter"/>
</dbReference>
<dbReference type="PANTHER" id="PTHR24346:SF82">
    <property type="entry name" value="KP78A-RELATED"/>
    <property type="match status" value="1"/>
</dbReference>
<evidence type="ECO:0000259" key="7">
    <source>
        <dbReference type="PROSITE" id="PS50011"/>
    </source>
</evidence>
<dbReference type="GO" id="GO:0005737">
    <property type="term" value="C:cytoplasm"/>
    <property type="evidence" value="ECO:0007669"/>
    <property type="project" value="TreeGrafter"/>
</dbReference>
<dbReference type="GO" id="GO:0035556">
    <property type="term" value="P:intracellular signal transduction"/>
    <property type="evidence" value="ECO:0007669"/>
    <property type="project" value="TreeGrafter"/>
</dbReference>